<reference evidence="3" key="1">
    <citation type="submission" date="2016-10" db="EMBL/GenBank/DDBJ databases">
        <authorList>
            <person name="Varghese N."/>
            <person name="Submissions S."/>
        </authorList>
    </citation>
    <scope>NUCLEOTIDE SEQUENCE [LARGE SCALE GENOMIC DNA]</scope>
    <source>
        <strain evidence="3">CGMCC 1.2747</strain>
    </source>
</reference>
<keyword evidence="1" id="KW-0812">Transmembrane</keyword>
<gene>
    <name evidence="2" type="ORF">SAMN04488062_1342</name>
</gene>
<dbReference type="Proteomes" id="UP000199274">
    <property type="component" value="Unassembled WGS sequence"/>
</dbReference>
<proteinExistence type="predicted"/>
<evidence type="ECO:0000256" key="1">
    <source>
        <dbReference type="SAM" id="Phobius"/>
    </source>
</evidence>
<keyword evidence="1" id="KW-1133">Transmembrane helix</keyword>
<organism evidence="2 3">
    <name type="scientific">Flavobacterium omnivorum</name>
    <dbReference type="NCBI Taxonomy" id="178355"/>
    <lineage>
        <taxon>Bacteria</taxon>
        <taxon>Pseudomonadati</taxon>
        <taxon>Bacteroidota</taxon>
        <taxon>Flavobacteriia</taxon>
        <taxon>Flavobacteriales</taxon>
        <taxon>Flavobacteriaceae</taxon>
        <taxon>Flavobacterium</taxon>
    </lineage>
</organism>
<name>A0A1G8J864_9FLAO</name>
<sequence length="142" mass="17235">MIKIRDYIFYRTYEAYKKKEHPALFSSTLYLSACDLFLFSFSYGICIYLLDGIEKKYKYYIFLLYFSIVVFLNINKYYKKQKIKDLISLYQNNYLNKTISSWVFFFILPICMVVGIGFHILISIIIKKYNLEGWLFFYFSNI</sequence>
<protein>
    <submittedName>
        <fullName evidence="2">Uncharacterized protein</fullName>
    </submittedName>
</protein>
<feature type="transmembrane region" description="Helical" evidence="1">
    <location>
        <begin position="57"/>
        <end position="78"/>
    </location>
</feature>
<keyword evidence="3" id="KW-1185">Reference proteome</keyword>
<feature type="transmembrane region" description="Helical" evidence="1">
    <location>
        <begin position="99"/>
        <end position="126"/>
    </location>
</feature>
<accession>A0A1G8J864</accession>
<feature type="transmembrane region" description="Helical" evidence="1">
    <location>
        <begin position="21"/>
        <end position="45"/>
    </location>
</feature>
<evidence type="ECO:0000313" key="2">
    <source>
        <dbReference type="EMBL" id="SDI27167.1"/>
    </source>
</evidence>
<evidence type="ECO:0000313" key="3">
    <source>
        <dbReference type="Proteomes" id="UP000199274"/>
    </source>
</evidence>
<keyword evidence="1" id="KW-0472">Membrane</keyword>
<dbReference type="AlphaFoldDB" id="A0A1G8J864"/>
<dbReference type="EMBL" id="FNDB01000034">
    <property type="protein sequence ID" value="SDI27167.1"/>
    <property type="molecule type" value="Genomic_DNA"/>
</dbReference>